<feature type="domain" description="Polysaccharide biosynthesis protein CapD-like" evidence="4">
    <location>
        <begin position="284"/>
        <end position="577"/>
    </location>
</feature>
<accession>A0AAU7KPP8</accession>
<evidence type="ECO:0000256" key="1">
    <source>
        <dbReference type="ARBA" id="ARBA00007430"/>
    </source>
</evidence>
<dbReference type="PANTHER" id="PTHR43318">
    <property type="entry name" value="UDP-N-ACETYLGLUCOSAMINE 4,6-DEHYDRATASE"/>
    <property type="match status" value="1"/>
</dbReference>
<feature type="transmembrane region" description="Helical" evidence="3">
    <location>
        <begin position="83"/>
        <end position="106"/>
    </location>
</feature>
<dbReference type="CDD" id="cd05237">
    <property type="entry name" value="UDP_invert_4-6DH_SDR_e"/>
    <property type="match status" value="1"/>
</dbReference>
<evidence type="ECO:0000256" key="3">
    <source>
        <dbReference type="SAM" id="Phobius"/>
    </source>
</evidence>
<evidence type="ECO:0000259" key="4">
    <source>
        <dbReference type="Pfam" id="PF02719"/>
    </source>
</evidence>
<feature type="transmembrane region" description="Helical" evidence="3">
    <location>
        <begin position="52"/>
        <end position="71"/>
    </location>
</feature>
<comment type="similarity">
    <text evidence="1">Belongs to the polysaccharide synthase family.</text>
</comment>
<evidence type="ECO:0000256" key="2">
    <source>
        <dbReference type="SAM" id="MobiDB-lite"/>
    </source>
</evidence>
<dbReference type="SUPFAM" id="SSF51735">
    <property type="entry name" value="NAD(P)-binding Rossmann-fold domains"/>
    <property type="match status" value="1"/>
</dbReference>
<dbReference type="SUPFAM" id="SSF53335">
    <property type="entry name" value="S-adenosyl-L-methionine-dependent methyltransferases"/>
    <property type="match status" value="1"/>
</dbReference>
<keyword evidence="3" id="KW-0472">Membrane</keyword>
<dbReference type="PANTHER" id="PTHR43318:SF1">
    <property type="entry name" value="POLYSACCHARIDE BIOSYNTHESIS PROTEIN EPSC-RELATED"/>
    <property type="match status" value="1"/>
</dbReference>
<feature type="compositionally biased region" description="Low complexity" evidence="2">
    <location>
        <begin position="641"/>
        <end position="659"/>
    </location>
</feature>
<dbReference type="Gene3D" id="3.40.50.720">
    <property type="entry name" value="NAD(P)-binding Rossmann-like Domain"/>
    <property type="match status" value="2"/>
</dbReference>
<name>A0AAU7KPP8_9GAMM</name>
<sequence length="659" mass="72692">MGNFIEAALRLPRRKKRIFQLVADIMLIETSLVVSMAINGLFGAFVRAPSAYALNVLVTAISLVVFIKLGLYRAVLRYVGSRAIVTLFIGVATSTLVLDLLGRAIFTPLPAGVLFDYFLLSLLLTGGTRFALRSLYQHRLMKDKPRVLIYGAGSAGCKLVASLRQGSDYLPVAFVDDWRGMEGTHVEGLEVHSPRHIAELVERLNIEKILLAIPSARRRRRQEIVASLEPLNITIQTIPRLDDVVQGRAKIEDIRDVSVEELLGRDPVPPRQDLMDANIRDQVVMVTGAGGSIGSELCRQILAQRPRQLLLFDSCEYSLYQIEQELLGFLDSLSLAVELKPFLGTIQDQKRLRIILQGFKVDTIYHAAAYKHVPMVEHNMVESLKNNTFGTLAAARAAIDSGVSTFVLISSDKAVRPTNVMGTSKRLAELVCQALAEQSSTTRFCMVRFGNVLGSSGSVIPLFRRQIQQGGPVTVTHPEITRYFMTIPEAAQLVIQAGAMGQGGDVFVLDMGQPVKILDLARQMIRLSGLEPRTADNPHGEIDIVFTQLRPGEKLYEELLIGQNDQPSEHPRIMTANEGYWSWSQLAPYLEQLRSALDSAELERVRELLRLPPTGYSPTGGIADLVWRQHMAQPSSPTRRLAGAADPSPAPLALAAKPL</sequence>
<feature type="region of interest" description="Disordered" evidence="2">
    <location>
        <begin position="636"/>
        <end position="659"/>
    </location>
</feature>
<dbReference type="InterPro" id="IPR036291">
    <property type="entry name" value="NAD(P)-bd_dom_sf"/>
</dbReference>
<feature type="transmembrane region" description="Helical" evidence="3">
    <location>
        <begin position="21"/>
        <end position="46"/>
    </location>
</feature>
<proteinExistence type="inferred from homology"/>
<evidence type="ECO:0000313" key="5">
    <source>
        <dbReference type="EMBL" id="XBO73626.1"/>
    </source>
</evidence>
<keyword evidence="3" id="KW-1133">Transmembrane helix</keyword>
<keyword evidence="3" id="KW-0812">Transmembrane</keyword>
<dbReference type="InterPro" id="IPR051203">
    <property type="entry name" value="Polysaccharide_Synthase-Rel"/>
</dbReference>
<dbReference type="RefSeq" id="WP_348814428.1">
    <property type="nucleotide sequence ID" value="NZ_CP098828.1"/>
</dbReference>
<dbReference type="InterPro" id="IPR003869">
    <property type="entry name" value="Polysac_CapD-like"/>
</dbReference>
<gene>
    <name evidence="5" type="ORF">NFG57_12365</name>
</gene>
<organism evidence="5">
    <name type="scientific">Halomonas sp. H10-59</name>
    <dbReference type="NCBI Taxonomy" id="2950874"/>
    <lineage>
        <taxon>Bacteria</taxon>
        <taxon>Pseudomonadati</taxon>
        <taxon>Pseudomonadota</taxon>
        <taxon>Gammaproteobacteria</taxon>
        <taxon>Oceanospirillales</taxon>
        <taxon>Halomonadaceae</taxon>
        <taxon>Halomonas</taxon>
    </lineage>
</organism>
<reference evidence="5" key="1">
    <citation type="submission" date="2022-06" db="EMBL/GenBank/DDBJ databases">
        <title>A novel DMS-producing enzyme.</title>
        <authorList>
            <person name="Zhang Y."/>
        </authorList>
    </citation>
    <scope>NUCLEOTIDE SEQUENCE</scope>
    <source>
        <strain evidence="5">H10-59</strain>
    </source>
</reference>
<dbReference type="Pfam" id="PF02719">
    <property type="entry name" value="Polysacc_synt_2"/>
    <property type="match status" value="1"/>
</dbReference>
<protein>
    <submittedName>
        <fullName evidence="5">Polysaccharide biosynthesis protein</fullName>
    </submittedName>
</protein>
<dbReference type="EMBL" id="CP098828">
    <property type="protein sequence ID" value="XBO73626.1"/>
    <property type="molecule type" value="Genomic_DNA"/>
</dbReference>
<dbReference type="InterPro" id="IPR029063">
    <property type="entry name" value="SAM-dependent_MTases_sf"/>
</dbReference>
<dbReference type="AlphaFoldDB" id="A0AAU7KPP8"/>